<dbReference type="OrthoDB" id="125707at2759"/>
<evidence type="ECO:0000313" key="2">
    <source>
        <dbReference type="EMBL" id="GMF12972.1"/>
    </source>
</evidence>
<sequence>MVHFGFCVVALKKNSYLATVDQMKIAPIATIFFLVCYSSMAAEVWLYSHGSNAKYTIDTYQRCYTVEDSWSDRAVRASWKKLPKQSFIFFYKDTRCRGDKVASGKTPAGSYSFEKEDNLNLAVSSFMVKTFSDDPTEGYQDIHVDDAVPIIDIFEKAEVNETITFLGSSE</sequence>
<proteinExistence type="predicted"/>
<keyword evidence="1" id="KW-1133">Transmembrane helix</keyword>
<keyword evidence="3" id="KW-1185">Reference proteome</keyword>
<protein>
    <submittedName>
        <fullName evidence="2">Unnamed protein product</fullName>
    </submittedName>
</protein>
<keyword evidence="1" id="KW-0472">Membrane</keyword>
<feature type="transmembrane region" description="Helical" evidence="1">
    <location>
        <begin position="25"/>
        <end position="47"/>
    </location>
</feature>
<dbReference type="AlphaFoldDB" id="A0A9W6THS2"/>
<comment type="caution">
    <text evidence="2">The sequence shown here is derived from an EMBL/GenBank/DDBJ whole genome shotgun (WGS) entry which is preliminary data.</text>
</comment>
<dbReference type="Proteomes" id="UP001165083">
    <property type="component" value="Unassembled WGS sequence"/>
</dbReference>
<name>A0A9W6THS2_9STRA</name>
<gene>
    <name evidence="2" type="ORF">Plil01_000350600</name>
</gene>
<reference evidence="2" key="1">
    <citation type="submission" date="2023-04" db="EMBL/GenBank/DDBJ databases">
        <title>Phytophthora lilii NBRC 32176.</title>
        <authorList>
            <person name="Ichikawa N."/>
            <person name="Sato H."/>
            <person name="Tonouchi N."/>
        </authorList>
    </citation>
    <scope>NUCLEOTIDE SEQUENCE</scope>
    <source>
        <strain evidence="2">NBRC 32176</strain>
    </source>
</reference>
<keyword evidence="1" id="KW-0812">Transmembrane</keyword>
<dbReference type="EMBL" id="BSXW01000137">
    <property type="protein sequence ID" value="GMF12972.1"/>
    <property type="molecule type" value="Genomic_DNA"/>
</dbReference>
<organism evidence="2 3">
    <name type="scientific">Phytophthora lilii</name>
    <dbReference type="NCBI Taxonomy" id="2077276"/>
    <lineage>
        <taxon>Eukaryota</taxon>
        <taxon>Sar</taxon>
        <taxon>Stramenopiles</taxon>
        <taxon>Oomycota</taxon>
        <taxon>Peronosporomycetes</taxon>
        <taxon>Peronosporales</taxon>
        <taxon>Peronosporaceae</taxon>
        <taxon>Phytophthora</taxon>
    </lineage>
</organism>
<evidence type="ECO:0000256" key="1">
    <source>
        <dbReference type="SAM" id="Phobius"/>
    </source>
</evidence>
<accession>A0A9W6THS2</accession>
<evidence type="ECO:0000313" key="3">
    <source>
        <dbReference type="Proteomes" id="UP001165083"/>
    </source>
</evidence>